<keyword evidence="1" id="KW-0472">Membrane</keyword>
<organism evidence="3 4">
    <name type="scientific">Psophocarpus tetragonolobus</name>
    <name type="common">Winged bean</name>
    <name type="synonym">Dolichos tetragonolobus</name>
    <dbReference type="NCBI Taxonomy" id="3891"/>
    <lineage>
        <taxon>Eukaryota</taxon>
        <taxon>Viridiplantae</taxon>
        <taxon>Streptophyta</taxon>
        <taxon>Embryophyta</taxon>
        <taxon>Tracheophyta</taxon>
        <taxon>Spermatophyta</taxon>
        <taxon>Magnoliopsida</taxon>
        <taxon>eudicotyledons</taxon>
        <taxon>Gunneridae</taxon>
        <taxon>Pentapetalae</taxon>
        <taxon>rosids</taxon>
        <taxon>fabids</taxon>
        <taxon>Fabales</taxon>
        <taxon>Fabaceae</taxon>
        <taxon>Papilionoideae</taxon>
        <taxon>50 kb inversion clade</taxon>
        <taxon>NPAAA clade</taxon>
        <taxon>indigoferoid/millettioid clade</taxon>
        <taxon>Phaseoleae</taxon>
        <taxon>Psophocarpus</taxon>
    </lineage>
</organism>
<name>A0AAN9RZG6_PSOTE</name>
<feature type="signal peptide" evidence="2">
    <location>
        <begin position="1"/>
        <end position="24"/>
    </location>
</feature>
<dbReference type="AlphaFoldDB" id="A0AAN9RZG6"/>
<protein>
    <submittedName>
        <fullName evidence="3">Uncharacterized protein</fullName>
    </submittedName>
</protein>
<sequence length="126" mass="13258">MKIPILISCLLLVMLLLVSSEVAANDFKEGELYNTLPCILVRLLERQMGEVMPDYLVVVASSRAVAMVVAASPVMALGAAAGLVEDSFLVAGLIQGFAALSAAAVLGTDSEVALRVAHFSEDKTHK</sequence>
<dbReference type="Proteomes" id="UP001386955">
    <property type="component" value="Unassembled WGS sequence"/>
</dbReference>
<comment type="caution">
    <text evidence="3">The sequence shown here is derived from an EMBL/GenBank/DDBJ whole genome shotgun (WGS) entry which is preliminary data.</text>
</comment>
<gene>
    <name evidence="3" type="ORF">VNO78_31697</name>
</gene>
<feature type="chain" id="PRO_5042831627" evidence="2">
    <location>
        <begin position="25"/>
        <end position="126"/>
    </location>
</feature>
<evidence type="ECO:0000256" key="2">
    <source>
        <dbReference type="SAM" id="SignalP"/>
    </source>
</evidence>
<evidence type="ECO:0000256" key="1">
    <source>
        <dbReference type="SAM" id="Phobius"/>
    </source>
</evidence>
<keyword evidence="2" id="KW-0732">Signal</keyword>
<proteinExistence type="predicted"/>
<reference evidence="3 4" key="1">
    <citation type="submission" date="2024-01" db="EMBL/GenBank/DDBJ databases">
        <title>The genomes of 5 underutilized Papilionoideae crops provide insights into root nodulation and disease resistanc.</title>
        <authorList>
            <person name="Jiang F."/>
        </authorList>
    </citation>
    <scope>NUCLEOTIDE SEQUENCE [LARGE SCALE GENOMIC DNA]</scope>
    <source>
        <strain evidence="3">DUOXIRENSHENG_FW03</strain>
        <tissue evidence="3">Leaves</tissue>
    </source>
</reference>
<keyword evidence="1" id="KW-1133">Transmembrane helix</keyword>
<evidence type="ECO:0000313" key="4">
    <source>
        <dbReference type="Proteomes" id="UP001386955"/>
    </source>
</evidence>
<evidence type="ECO:0000313" key="3">
    <source>
        <dbReference type="EMBL" id="KAK7385811.1"/>
    </source>
</evidence>
<feature type="transmembrane region" description="Helical" evidence="1">
    <location>
        <begin position="88"/>
        <end position="106"/>
    </location>
</feature>
<feature type="transmembrane region" description="Helical" evidence="1">
    <location>
        <begin position="55"/>
        <end position="81"/>
    </location>
</feature>
<keyword evidence="1" id="KW-0812">Transmembrane</keyword>
<keyword evidence="4" id="KW-1185">Reference proteome</keyword>
<dbReference type="EMBL" id="JAYMYS010000008">
    <property type="protein sequence ID" value="KAK7385811.1"/>
    <property type="molecule type" value="Genomic_DNA"/>
</dbReference>
<accession>A0AAN9RZG6</accession>